<feature type="active site" description="Proton donor" evidence="7">
    <location>
        <position position="157"/>
    </location>
</feature>
<protein>
    <recommendedName>
        <fullName evidence="3 6">Beta-galactosidase</fullName>
        <shortName evidence="6">Beta-gal</shortName>
        <ecNumber evidence="3 6">3.2.1.23</ecNumber>
    </recommendedName>
</protein>
<reference evidence="13" key="2">
    <citation type="journal article" date="2021" name="PeerJ">
        <title>Extensive microbial diversity within the chicken gut microbiome revealed by metagenomics and culture.</title>
        <authorList>
            <person name="Gilroy R."/>
            <person name="Ravi A."/>
            <person name="Getino M."/>
            <person name="Pursley I."/>
            <person name="Horton D.L."/>
            <person name="Alikhan N.F."/>
            <person name="Baker D."/>
            <person name="Gharbi K."/>
            <person name="Hall N."/>
            <person name="Watson M."/>
            <person name="Adriaenssens E.M."/>
            <person name="Foster-Nyarko E."/>
            <person name="Jarju S."/>
            <person name="Secka A."/>
            <person name="Antonio M."/>
            <person name="Oren A."/>
            <person name="Chaudhuri R.R."/>
            <person name="La Ragione R."/>
            <person name="Hildebrand F."/>
            <person name="Pallen M.J."/>
        </authorList>
    </citation>
    <scope>NUCLEOTIDE SEQUENCE</scope>
    <source>
        <strain evidence="13">ChiSjej3B21-11622</strain>
    </source>
</reference>
<dbReference type="PIRSF" id="PIRSF001084">
    <property type="entry name" value="B-galactosidase"/>
    <property type="match status" value="1"/>
</dbReference>
<dbReference type="Pfam" id="PF08533">
    <property type="entry name" value="Glyco_hydro_42C"/>
    <property type="match status" value="1"/>
</dbReference>
<evidence type="ECO:0000259" key="11">
    <source>
        <dbReference type="Pfam" id="PF08532"/>
    </source>
</evidence>
<feature type="domain" description="Glycoside hydrolase family 42 N-terminal" evidence="10">
    <location>
        <begin position="19"/>
        <end position="390"/>
    </location>
</feature>
<feature type="binding site" evidence="9">
    <location>
        <position position="162"/>
    </location>
    <ligand>
        <name>Zn(2+)</name>
        <dbReference type="ChEBI" id="CHEBI:29105"/>
    </ligand>
</feature>
<sequence length="678" mass="77601">MANRRKTYMYFGKILYGGDYNPEQWLAYPEILKKDIEYMKVAQINLVSIGIFSWAMLEPEEGTYDFSWLEERIETLYQNGISVFLATPSGGKPRWMAEKYPEICRVDENRVRELYGGRHNHCYTSPVYREKVRKIDQELAKSFDHHPGVLAWHISNELGGECHCPLCQEAFRKWLKEKYQTIEQLNQCWNTAFWSHTYRSFDEVESPSPKGEQSIHGLNLDWRRFVTDQTVDFVKEEIRAIRDAGGTKPATINMMYHYKGLNYHKFADVIDFVSWDNYPLWHKRPEAEIALDCGMQHDIMRSIKKEPFVLMESCPSSTNWQSVSKLKKPGLLNAASMQAVAHGSDSVLYFQIRQSRGGSEKFHGAVIDHYGGNDTRVFREITELGADLLELDEVAASNVKAKAAVIFDWENWWAMEDAQGPRNNGLYYKETVKKCYRALRRYGLDVDIVDMEQSIEEYQIVAAPMVYLFRCGFEEKVRSFVEQGGILVMTYWSGVVDDTDLCYLGGTPHGLLDVLGIRMEEIDGLYDFEENEGIPVPGNELGLEKKYQAKHLCELVELRGAHVLMTYGKDFYAGKPILTQNSYGKGTAYYVAADMETAFYEDTFRSILEKQGIEPLLPGVKLPEGVGVSSRETDNAKFLFLQNFSGGDVKVPLPENAEILQGSKDGILKNLETVIVKV</sequence>
<feature type="active site" description="Nucleophile" evidence="7">
    <location>
        <position position="312"/>
    </location>
</feature>
<dbReference type="InterPro" id="IPR017853">
    <property type="entry name" value="GH"/>
</dbReference>
<dbReference type="Proteomes" id="UP000886886">
    <property type="component" value="Unassembled WGS sequence"/>
</dbReference>
<evidence type="ECO:0000256" key="3">
    <source>
        <dbReference type="ARBA" id="ARBA00012756"/>
    </source>
</evidence>
<comment type="similarity">
    <text evidence="2 6">Belongs to the glycosyl hydrolase 42 family.</text>
</comment>
<dbReference type="InterPro" id="IPR013738">
    <property type="entry name" value="Beta_galactosidase_Trimer"/>
</dbReference>
<dbReference type="Pfam" id="PF02449">
    <property type="entry name" value="Glyco_hydro_42"/>
    <property type="match status" value="1"/>
</dbReference>
<dbReference type="GO" id="GO:0006012">
    <property type="term" value="P:galactose metabolic process"/>
    <property type="evidence" value="ECO:0007669"/>
    <property type="project" value="InterPro"/>
</dbReference>
<dbReference type="SUPFAM" id="SSF51445">
    <property type="entry name" value="(Trans)glycosidases"/>
    <property type="match status" value="1"/>
</dbReference>
<dbReference type="PANTHER" id="PTHR36447">
    <property type="entry name" value="BETA-GALACTOSIDASE GANA"/>
    <property type="match status" value="1"/>
</dbReference>
<evidence type="ECO:0000256" key="7">
    <source>
        <dbReference type="PIRSR" id="PIRSR001084-1"/>
    </source>
</evidence>
<feature type="binding site" evidence="8">
    <location>
        <position position="156"/>
    </location>
    <ligand>
        <name>substrate</name>
    </ligand>
</feature>
<dbReference type="InterPro" id="IPR029062">
    <property type="entry name" value="Class_I_gatase-like"/>
</dbReference>
<feature type="binding site" evidence="8">
    <location>
        <position position="320"/>
    </location>
    <ligand>
        <name>substrate</name>
    </ligand>
</feature>
<evidence type="ECO:0000313" key="13">
    <source>
        <dbReference type="EMBL" id="HIQ95623.1"/>
    </source>
</evidence>
<evidence type="ECO:0000256" key="5">
    <source>
        <dbReference type="ARBA" id="ARBA00023295"/>
    </source>
</evidence>
<dbReference type="EC" id="3.2.1.23" evidence="3 6"/>
<dbReference type="Pfam" id="PF08532">
    <property type="entry name" value="Glyco_hydro_42M"/>
    <property type="match status" value="1"/>
</dbReference>
<dbReference type="Gene3D" id="2.60.40.1180">
    <property type="entry name" value="Golgi alpha-mannosidase II"/>
    <property type="match status" value="1"/>
</dbReference>
<evidence type="ECO:0000256" key="8">
    <source>
        <dbReference type="PIRSR" id="PIRSR001084-2"/>
    </source>
</evidence>
<dbReference type="InterPro" id="IPR013739">
    <property type="entry name" value="Beta_galactosidase_C"/>
</dbReference>
<gene>
    <name evidence="13" type="ORF">IAB26_03575</name>
</gene>
<dbReference type="GO" id="GO:0004565">
    <property type="term" value="F:beta-galactosidase activity"/>
    <property type="evidence" value="ECO:0007669"/>
    <property type="project" value="UniProtKB-EC"/>
</dbReference>
<dbReference type="PANTHER" id="PTHR36447:SF1">
    <property type="entry name" value="BETA-GALACTOSIDASE GANA"/>
    <property type="match status" value="1"/>
</dbReference>
<evidence type="ECO:0000259" key="12">
    <source>
        <dbReference type="Pfam" id="PF08533"/>
    </source>
</evidence>
<keyword evidence="9" id="KW-0862">Zinc</keyword>
<dbReference type="InterPro" id="IPR003476">
    <property type="entry name" value="Glyco_hydro_42"/>
</dbReference>
<organism evidence="13 14">
    <name type="scientific">Candidatus Limivivens merdigallinarum</name>
    <dbReference type="NCBI Taxonomy" id="2840859"/>
    <lineage>
        <taxon>Bacteria</taxon>
        <taxon>Bacillati</taxon>
        <taxon>Bacillota</taxon>
        <taxon>Clostridia</taxon>
        <taxon>Lachnospirales</taxon>
        <taxon>Lachnospiraceae</taxon>
        <taxon>Lachnospiraceae incertae sedis</taxon>
        <taxon>Candidatus Limivivens</taxon>
    </lineage>
</organism>
<keyword evidence="9" id="KW-0479">Metal-binding</keyword>
<proteinExistence type="inferred from homology"/>
<evidence type="ECO:0000256" key="9">
    <source>
        <dbReference type="PIRSR" id="PIRSR001084-3"/>
    </source>
</evidence>
<reference evidence="13" key="1">
    <citation type="submission" date="2020-10" db="EMBL/GenBank/DDBJ databases">
        <authorList>
            <person name="Gilroy R."/>
        </authorList>
    </citation>
    <scope>NUCLEOTIDE SEQUENCE</scope>
    <source>
        <strain evidence="13">ChiSjej3B21-11622</strain>
    </source>
</reference>
<dbReference type="EMBL" id="DVFT01000050">
    <property type="protein sequence ID" value="HIQ95623.1"/>
    <property type="molecule type" value="Genomic_DNA"/>
</dbReference>
<keyword evidence="4 6" id="KW-0378">Hydrolase</keyword>
<feature type="domain" description="Beta-galactosidase C-terminal" evidence="12">
    <location>
        <begin position="625"/>
        <end position="659"/>
    </location>
</feature>
<dbReference type="GO" id="GO:0046872">
    <property type="term" value="F:metal ion binding"/>
    <property type="evidence" value="ECO:0007669"/>
    <property type="project" value="UniProtKB-KW"/>
</dbReference>
<name>A0A9D0ZVT7_9FIRM</name>
<accession>A0A9D0ZVT7</accession>
<evidence type="ECO:0000313" key="14">
    <source>
        <dbReference type="Proteomes" id="UP000886886"/>
    </source>
</evidence>
<dbReference type="Gene3D" id="3.20.20.80">
    <property type="entry name" value="Glycosidases"/>
    <property type="match status" value="1"/>
</dbReference>
<dbReference type="AlphaFoldDB" id="A0A9D0ZVT7"/>
<feature type="domain" description="Beta-galactosidase trimerisation" evidence="11">
    <location>
        <begin position="401"/>
        <end position="613"/>
    </location>
</feature>
<feature type="binding site" evidence="9">
    <location>
        <position position="164"/>
    </location>
    <ligand>
        <name>Zn(2+)</name>
        <dbReference type="ChEBI" id="CHEBI:29105"/>
    </ligand>
</feature>
<evidence type="ECO:0000256" key="2">
    <source>
        <dbReference type="ARBA" id="ARBA00005940"/>
    </source>
</evidence>
<evidence type="ECO:0000256" key="1">
    <source>
        <dbReference type="ARBA" id="ARBA00001412"/>
    </source>
</evidence>
<dbReference type="SUPFAM" id="SSF52317">
    <property type="entry name" value="Class I glutamine amidotransferase-like"/>
    <property type="match status" value="1"/>
</dbReference>
<evidence type="ECO:0000256" key="6">
    <source>
        <dbReference type="PIRNR" id="PIRNR001084"/>
    </source>
</evidence>
<dbReference type="InterPro" id="IPR013529">
    <property type="entry name" value="Glyco_hydro_42_N"/>
</dbReference>
<feature type="binding site" evidence="8">
    <location>
        <position position="118"/>
    </location>
    <ligand>
        <name>substrate</name>
    </ligand>
</feature>
<evidence type="ECO:0000259" key="10">
    <source>
        <dbReference type="Pfam" id="PF02449"/>
    </source>
</evidence>
<evidence type="ECO:0000256" key="4">
    <source>
        <dbReference type="ARBA" id="ARBA00022801"/>
    </source>
</evidence>
<dbReference type="CDD" id="cd03143">
    <property type="entry name" value="A4_beta-galactosidase_middle_domain"/>
    <property type="match status" value="1"/>
</dbReference>
<dbReference type="InterPro" id="IPR013780">
    <property type="entry name" value="Glyco_hydro_b"/>
</dbReference>
<dbReference type="Gene3D" id="3.40.50.880">
    <property type="match status" value="1"/>
</dbReference>
<dbReference type="GO" id="GO:0009341">
    <property type="term" value="C:beta-galactosidase complex"/>
    <property type="evidence" value="ECO:0007669"/>
    <property type="project" value="InterPro"/>
</dbReference>
<feature type="binding site" evidence="9">
    <location>
        <position position="167"/>
    </location>
    <ligand>
        <name>Zn(2+)</name>
        <dbReference type="ChEBI" id="CHEBI:29105"/>
    </ligand>
</feature>
<keyword evidence="5 6" id="KW-0326">Glycosidase</keyword>
<feature type="binding site" evidence="9">
    <location>
        <position position="122"/>
    </location>
    <ligand>
        <name>Zn(2+)</name>
        <dbReference type="ChEBI" id="CHEBI:29105"/>
    </ligand>
</feature>
<comment type="caution">
    <text evidence="13">The sequence shown here is derived from an EMBL/GenBank/DDBJ whole genome shotgun (WGS) entry which is preliminary data.</text>
</comment>
<comment type="catalytic activity">
    <reaction evidence="1 6">
        <text>Hydrolysis of terminal non-reducing beta-D-galactose residues in beta-D-galactosides.</text>
        <dbReference type="EC" id="3.2.1.23"/>
    </reaction>
</comment>